<comment type="similarity">
    <text evidence="2 4">Belongs to the trans-sulfuration enzymes family.</text>
</comment>
<evidence type="ECO:0000256" key="4">
    <source>
        <dbReference type="RuleBase" id="RU362118"/>
    </source>
</evidence>
<reference evidence="5 6" key="1">
    <citation type="journal article" date="2019" name="Int. J. Syst. Evol. Microbiol.">
        <title>The Global Catalogue of Microorganisms (GCM) 10K type strain sequencing project: providing services to taxonomists for standard genome sequencing and annotation.</title>
        <authorList>
            <consortium name="The Broad Institute Genomics Platform"/>
            <consortium name="The Broad Institute Genome Sequencing Center for Infectious Disease"/>
            <person name="Wu L."/>
            <person name="Ma J."/>
        </authorList>
    </citation>
    <scope>NUCLEOTIDE SEQUENCE [LARGE SCALE GENOMIC DNA]</scope>
    <source>
        <strain evidence="5 6">JCM 14942</strain>
    </source>
</reference>
<dbReference type="EMBL" id="BAAAOR010000047">
    <property type="protein sequence ID" value="GAA1546866.1"/>
    <property type="molecule type" value="Genomic_DNA"/>
</dbReference>
<comment type="caution">
    <text evidence="5">The sequence shown here is derived from an EMBL/GenBank/DDBJ whole genome shotgun (WGS) entry which is preliminary data.</text>
</comment>
<dbReference type="InterPro" id="IPR000277">
    <property type="entry name" value="Cys/Met-Metab_PyrdxlP-dep_enz"/>
</dbReference>
<evidence type="ECO:0000313" key="6">
    <source>
        <dbReference type="Proteomes" id="UP001500842"/>
    </source>
</evidence>
<dbReference type="CDD" id="cd00614">
    <property type="entry name" value="CGS_like"/>
    <property type="match status" value="1"/>
</dbReference>
<protein>
    <submittedName>
        <fullName evidence="5">Cystathionine gamma-synthase</fullName>
    </submittedName>
</protein>
<evidence type="ECO:0000313" key="5">
    <source>
        <dbReference type="EMBL" id="GAA1546866.1"/>
    </source>
</evidence>
<organism evidence="5 6">
    <name type="scientific">Nocardioides humi</name>
    <dbReference type="NCBI Taxonomy" id="449461"/>
    <lineage>
        <taxon>Bacteria</taxon>
        <taxon>Bacillati</taxon>
        <taxon>Actinomycetota</taxon>
        <taxon>Actinomycetes</taxon>
        <taxon>Propionibacteriales</taxon>
        <taxon>Nocardioidaceae</taxon>
        <taxon>Nocardioides</taxon>
    </lineage>
</organism>
<dbReference type="Gene3D" id="3.40.640.10">
    <property type="entry name" value="Type I PLP-dependent aspartate aminotransferase-like (Major domain)"/>
    <property type="match status" value="1"/>
</dbReference>
<dbReference type="Pfam" id="PF01053">
    <property type="entry name" value="Cys_Met_Meta_PP"/>
    <property type="match status" value="1"/>
</dbReference>
<keyword evidence="6" id="KW-1185">Reference proteome</keyword>
<gene>
    <name evidence="5" type="ORF">GCM10009788_56270</name>
</gene>
<proteinExistence type="inferred from homology"/>
<comment type="cofactor">
    <cofactor evidence="1 4">
        <name>pyridoxal 5'-phosphate</name>
        <dbReference type="ChEBI" id="CHEBI:597326"/>
    </cofactor>
</comment>
<accession>A0ABN2BTP7</accession>
<dbReference type="Proteomes" id="UP001500842">
    <property type="component" value="Unassembled WGS sequence"/>
</dbReference>
<dbReference type="PANTHER" id="PTHR11808">
    <property type="entry name" value="TRANS-SULFURATION ENZYME FAMILY MEMBER"/>
    <property type="match status" value="1"/>
</dbReference>
<dbReference type="InterPro" id="IPR015421">
    <property type="entry name" value="PyrdxlP-dep_Trfase_major"/>
</dbReference>
<dbReference type="RefSeq" id="WP_141003744.1">
    <property type="nucleotide sequence ID" value="NZ_BAAAOR010000047.1"/>
</dbReference>
<sequence>MSENLDNAGFETRAIHAGYAPDPTTGAVIPPIYATSTYAQDGVGGLRGGYEYSRSANPTRTALESTLAALEGGAHGFAFASGLAAEDTLIRALCRPGDHVVLPDDAYGGTFRLFDKVATNWGLEHSPAPVTDVDAVRAAIRPGRTTLVWLETPTNPLLSIGDIEALAAVAHDAGALLVVDNTFASSYLQQPLALGADIVVHSTTKYAGGHSDVVGGALVVDDAGLAETIGFHQNSIGGVAGPFDAWLVLRGLKTLALRMERHSDNAERIADFLTDHPAVSQVIYPGLPEHPGHAVASRQMRRYGGMVSFRVKGGEQQALAICAATKVFTLGESLGGVESLIEHPGRMTHASVAGTDLEVPADLVRLSVGIETSEDQLADLDRALATTV</sequence>
<dbReference type="InterPro" id="IPR015424">
    <property type="entry name" value="PyrdxlP-dep_Trfase"/>
</dbReference>
<dbReference type="InterPro" id="IPR015422">
    <property type="entry name" value="PyrdxlP-dep_Trfase_small"/>
</dbReference>
<evidence type="ECO:0000256" key="3">
    <source>
        <dbReference type="ARBA" id="ARBA00022898"/>
    </source>
</evidence>
<evidence type="ECO:0000256" key="2">
    <source>
        <dbReference type="ARBA" id="ARBA00009077"/>
    </source>
</evidence>
<keyword evidence="3 4" id="KW-0663">Pyridoxal phosphate</keyword>
<name>A0ABN2BTP7_9ACTN</name>
<dbReference type="SUPFAM" id="SSF53383">
    <property type="entry name" value="PLP-dependent transferases"/>
    <property type="match status" value="1"/>
</dbReference>
<dbReference type="PANTHER" id="PTHR11808:SF15">
    <property type="entry name" value="CYSTATHIONINE GAMMA-LYASE"/>
    <property type="match status" value="1"/>
</dbReference>
<dbReference type="NCBIfam" id="NF005871">
    <property type="entry name" value="PRK07811.1"/>
    <property type="match status" value="1"/>
</dbReference>
<evidence type="ECO:0000256" key="1">
    <source>
        <dbReference type="ARBA" id="ARBA00001933"/>
    </source>
</evidence>
<dbReference type="PIRSF" id="PIRSF001434">
    <property type="entry name" value="CGS"/>
    <property type="match status" value="1"/>
</dbReference>
<dbReference type="Gene3D" id="3.90.1150.10">
    <property type="entry name" value="Aspartate Aminotransferase, domain 1"/>
    <property type="match status" value="1"/>
</dbReference>